<dbReference type="Proteomes" id="UP000695802">
    <property type="component" value="Unassembled WGS sequence"/>
</dbReference>
<keyword evidence="2" id="KW-1185">Reference proteome</keyword>
<dbReference type="PROSITE" id="PS00488">
    <property type="entry name" value="PAL_HISTIDASE"/>
    <property type="match status" value="1"/>
</dbReference>
<dbReference type="EMBL" id="JAFIWB010000001">
    <property type="protein sequence ID" value="MBN6100563.1"/>
    <property type="molecule type" value="Genomic_DNA"/>
</dbReference>
<dbReference type="SUPFAM" id="SSF48557">
    <property type="entry name" value="L-aspartase-like"/>
    <property type="match status" value="1"/>
</dbReference>
<evidence type="ECO:0000313" key="1">
    <source>
        <dbReference type="EMBL" id="MBN6100563.1"/>
    </source>
</evidence>
<gene>
    <name evidence="1" type="ORF">JR064_00070</name>
</gene>
<sequence>MNLSAPVEIENSNNVIFGAGSLRIEDVGDLAARRRVAQVSQDPEFQKKIADGAGFLDRMLADNGVIYGVTTGYGDSCTVSVPADLVAELPHHLFTYHGCGLGRFLDADETRAVLAARLASLAYGVSGVSPQLLENLASLLRHDVLPLIPAEGSVGASGDLTPLSYVAAVLCGEREVLYKGARRPAAEALADIGMAPLRLRPKEGLAIMNGTAVMTGLACLAWKRADYVCRLATRLTAYNVVATAGNAHHFDEVLFAAKPHPGQMTIAKRLREDLKSERELRNEQRLQDRYSLRCAPHVIGVLQDALPFLRQLIETELNSANDNPLIDPARGRILHGGHFYGGHIAFAMDSLKNVVANVADLLDRQLALLVDARYSHGLPANLSGSVGPRVSINHGLKALQISVSAWTAEALKQTMPASVFSRSTECHNQDKVSMGTIAARDCLRVLELTEQVVVAMLIAARQGIALRQRVSPGTQLQGEAALMLKDLSERIAIVDEDRALDVEMLGLLQDLRQERWGLYV</sequence>
<proteinExistence type="predicted"/>
<dbReference type="Gene3D" id="1.10.275.10">
    <property type="entry name" value="Fumarase/aspartase (N-terminal domain)"/>
    <property type="match status" value="1"/>
</dbReference>
<comment type="caution">
    <text evidence="1">The sequence shown here is derived from an EMBL/GenBank/DDBJ whole genome shotgun (WGS) entry which is preliminary data.</text>
</comment>
<dbReference type="Pfam" id="PF00221">
    <property type="entry name" value="Lyase_aromatic"/>
    <property type="match status" value="1"/>
</dbReference>
<dbReference type="PANTHER" id="PTHR10362">
    <property type="entry name" value="HISTIDINE AMMONIA-LYASE"/>
    <property type="match status" value="1"/>
</dbReference>
<dbReference type="Gene3D" id="1.20.200.10">
    <property type="entry name" value="Fumarase/aspartase (Central domain)"/>
    <property type="match status" value="1"/>
</dbReference>
<dbReference type="InterPro" id="IPR001106">
    <property type="entry name" value="Aromatic_Lyase"/>
</dbReference>
<keyword evidence="1" id="KW-0456">Lyase</keyword>
<reference evidence="1 2" key="1">
    <citation type="submission" date="2021-02" db="EMBL/GenBank/DDBJ databases">
        <title>Taxonomically Unique Crown Gall-Associated Xanthomonas Stains Have Deficiency in Virulence Repertories.</title>
        <authorList>
            <person name="Mafakheri H."/>
            <person name="Taghavi S.M."/>
            <person name="Dimkic I."/>
            <person name="Nemanja K."/>
            <person name="Osdaghi E."/>
        </authorList>
    </citation>
    <scope>NUCLEOTIDE SEQUENCE [LARGE SCALE GENOMIC DNA]</scope>
    <source>
        <strain evidence="1 2">FX4</strain>
    </source>
</reference>
<accession>A0ABS3AX01</accession>
<dbReference type="InterPro" id="IPR022313">
    <property type="entry name" value="Phe/His_NH3-lyase_AS"/>
</dbReference>
<dbReference type="GO" id="GO:0016829">
    <property type="term" value="F:lyase activity"/>
    <property type="evidence" value="ECO:0007669"/>
    <property type="project" value="UniProtKB-KW"/>
</dbReference>
<organism evidence="1 2">
    <name type="scientific">Xanthomonas bonasiae</name>
    <dbReference type="NCBI Taxonomy" id="2810351"/>
    <lineage>
        <taxon>Bacteria</taxon>
        <taxon>Pseudomonadati</taxon>
        <taxon>Pseudomonadota</taxon>
        <taxon>Gammaproteobacteria</taxon>
        <taxon>Lysobacterales</taxon>
        <taxon>Lysobacteraceae</taxon>
        <taxon>Xanthomonas</taxon>
    </lineage>
</organism>
<protein>
    <submittedName>
        <fullName evidence="1">Aromatic amino acid lyase</fullName>
    </submittedName>
</protein>
<dbReference type="CDD" id="cd00332">
    <property type="entry name" value="PAL-HAL"/>
    <property type="match status" value="1"/>
</dbReference>
<name>A0ABS3AX01_9XANT</name>
<dbReference type="InterPro" id="IPR008948">
    <property type="entry name" value="L-Aspartase-like"/>
</dbReference>
<dbReference type="RefSeq" id="WP_206228415.1">
    <property type="nucleotide sequence ID" value="NZ_JAFIWB010000001.1"/>
</dbReference>
<evidence type="ECO:0000313" key="2">
    <source>
        <dbReference type="Proteomes" id="UP000695802"/>
    </source>
</evidence>
<dbReference type="InterPro" id="IPR024083">
    <property type="entry name" value="Fumarase/histidase_N"/>
</dbReference>